<accession>A0A565BRI9</accession>
<feature type="domain" description="Terpene synthase N-terminal" evidence="6">
    <location>
        <begin position="2"/>
        <end position="164"/>
    </location>
</feature>
<evidence type="ECO:0000313" key="9">
    <source>
        <dbReference type="Proteomes" id="UP000489600"/>
    </source>
</evidence>
<dbReference type="GO" id="GO:0010333">
    <property type="term" value="F:terpene synthase activity"/>
    <property type="evidence" value="ECO:0007669"/>
    <property type="project" value="InterPro"/>
</dbReference>
<dbReference type="InterPro" id="IPR036965">
    <property type="entry name" value="Terpene_synth_N_sf"/>
</dbReference>
<dbReference type="OrthoDB" id="1078604at2759"/>
<evidence type="ECO:0000313" key="8">
    <source>
        <dbReference type="EMBL" id="VVB03992.1"/>
    </source>
</evidence>
<dbReference type="SUPFAM" id="SSF48239">
    <property type="entry name" value="Terpenoid cyclases/Protein prenyltransferases"/>
    <property type="match status" value="1"/>
</dbReference>
<dbReference type="InterPro" id="IPR005630">
    <property type="entry name" value="Terpene_synthase_metal-bd"/>
</dbReference>
<dbReference type="CDD" id="cd00684">
    <property type="entry name" value="Terpene_cyclase_plant_C1"/>
    <property type="match status" value="1"/>
</dbReference>
<dbReference type="Gene3D" id="1.50.10.130">
    <property type="entry name" value="Terpene synthase, N-terminal domain"/>
    <property type="match status" value="1"/>
</dbReference>
<keyword evidence="4" id="KW-0456">Lyase</keyword>
<dbReference type="SUPFAM" id="SSF48576">
    <property type="entry name" value="Terpenoid synthases"/>
    <property type="match status" value="1"/>
</dbReference>
<reference evidence="8" key="1">
    <citation type="submission" date="2019-07" db="EMBL/GenBank/DDBJ databases">
        <authorList>
            <person name="Dittberner H."/>
        </authorList>
    </citation>
    <scope>NUCLEOTIDE SEQUENCE [LARGE SCALE GENOMIC DNA]</scope>
</reference>
<protein>
    <submittedName>
        <fullName evidence="8">Uncharacterized protein</fullName>
    </submittedName>
</protein>
<dbReference type="Gene3D" id="1.10.600.10">
    <property type="entry name" value="Farnesyl Diphosphate Synthase"/>
    <property type="match status" value="2"/>
</dbReference>
<comment type="similarity">
    <text evidence="5">Belongs to the terpene synthase family. Tpsa subfamily.</text>
</comment>
<name>A0A565BRI9_9BRAS</name>
<dbReference type="GO" id="GO:0016102">
    <property type="term" value="P:diterpenoid biosynthetic process"/>
    <property type="evidence" value="ECO:0007669"/>
    <property type="project" value="InterPro"/>
</dbReference>
<evidence type="ECO:0000259" key="7">
    <source>
        <dbReference type="Pfam" id="PF03936"/>
    </source>
</evidence>
<dbReference type="InterPro" id="IPR050148">
    <property type="entry name" value="Terpene_synthase-like"/>
</dbReference>
<dbReference type="InterPro" id="IPR001906">
    <property type="entry name" value="Terpene_synth_N"/>
</dbReference>
<dbReference type="AlphaFoldDB" id="A0A565BRI9"/>
<dbReference type="EMBL" id="CABITT030000005">
    <property type="protein sequence ID" value="VVB03992.1"/>
    <property type="molecule type" value="Genomic_DNA"/>
</dbReference>
<feature type="domain" description="Terpene synthase metal-binding" evidence="7">
    <location>
        <begin position="220"/>
        <end position="371"/>
    </location>
</feature>
<dbReference type="GO" id="GO:0000287">
    <property type="term" value="F:magnesium ion binding"/>
    <property type="evidence" value="ECO:0007669"/>
    <property type="project" value="InterPro"/>
</dbReference>
<dbReference type="Pfam" id="PF01397">
    <property type="entry name" value="Terpene_synth"/>
    <property type="match status" value="1"/>
</dbReference>
<dbReference type="PANTHER" id="PTHR31225">
    <property type="entry name" value="OS04G0344100 PROTEIN-RELATED"/>
    <property type="match status" value="1"/>
</dbReference>
<proteinExistence type="inferred from homology"/>
<keyword evidence="2" id="KW-0460">Magnesium</keyword>
<dbReference type="InterPro" id="IPR008930">
    <property type="entry name" value="Terpenoid_cyclase/PrenylTrfase"/>
</dbReference>
<evidence type="ECO:0000256" key="2">
    <source>
        <dbReference type="ARBA" id="ARBA00022842"/>
    </source>
</evidence>
<evidence type="ECO:0000256" key="5">
    <source>
        <dbReference type="ARBA" id="ARBA00038405"/>
    </source>
</evidence>
<keyword evidence="3" id="KW-0464">Manganese</keyword>
<comment type="caution">
    <text evidence="8">The sequence shown here is derived from an EMBL/GenBank/DDBJ whole genome shotgun (WGS) entry which is preliminary data.</text>
</comment>
<dbReference type="InterPro" id="IPR044814">
    <property type="entry name" value="Terpene_cyclase_plant_C1"/>
</dbReference>
<evidence type="ECO:0000259" key="6">
    <source>
        <dbReference type="Pfam" id="PF01397"/>
    </source>
</evidence>
<dbReference type="FunFam" id="1.50.10.130:FF:000001">
    <property type="entry name" value="Isoprene synthase, chloroplastic"/>
    <property type="match status" value="1"/>
</dbReference>
<gene>
    <name evidence="8" type="ORF">ANE_LOCUS14436</name>
</gene>
<sequence>MDALMKEIDVLKPEVKNTLMFSQGIDSTKKRILMIYLLRSLGLAYHFEEEIYEILEEGLEKIEEMMAGEDDLYTVSIIFWVFRSYGHNISSDVFRRFKGMDGNFRESLKGDAKGILSLYEAAHLRTTTDHILEEALSFASSHLESLATGGTCPTHLSMRIRNVLTLPQCWKMAIVAAVEYVSSYEQKDHDEMLLKFAKISFKVVQLQYLQDLEIATKWYKEVDFASNSPPFFRDRIVESYFVVLAMFSEPQFSRQRIMFTKFFTVLAILDDTFNRYVSLPEAESLANSFKRWAPDHAMDQQPDYLKFVFNFILDTFQEFGKELRPARTPYSVKATIEEVRTLVKANFDLTKWAQAAHVPSFEEYIWRGYVTNAVNCYMKQYGVTKQEAVRELHIMVEDADKTINEELLTTIGVSRLVLKAAMSIAQMIAISYNGYEGFTHPEGKTKEYMTSILVHQFRL</sequence>
<organism evidence="8 9">
    <name type="scientific">Arabis nemorensis</name>
    <dbReference type="NCBI Taxonomy" id="586526"/>
    <lineage>
        <taxon>Eukaryota</taxon>
        <taxon>Viridiplantae</taxon>
        <taxon>Streptophyta</taxon>
        <taxon>Embryophyta</taxon>
        <taxon>Tracheophyta</taxon>
        <taxon>Spermatophyta</taxon>
        <taxon>Magnoliopsida</taxon>
        <taxon>eudicotyledons</taxon>
        <taxon>Gunneridae</taxon>
        <taxon>Pentapetalae</taxon>
        <taxon>rosids</taxon>
        <taxon>malvids</taxon>
        <taxon>Brassicales</taxon>
        <taxon>Brassicaceae</taxon>
        <taxon>Arabideae</taxon>
        <taxon>Arabis</taxon>
    </lineage>
</organism>
<dbReference type="InterPro" id="IPR008949">
    <property type="entry name" value="Isoprenoid_synthase_dom_sf"/>
</dbReference>
<keyword evidence="1" id="KW-0479">Metal-binding</keyword>
<evidence type="ECO:0000256" key="4">
    <source>
        <dbReference type="ARBA" id="ARBA00023239"/>
    </source>
</evidence>
<dbReference type="Pfam" id="PF03936">
    <property type="entry name" value="Terpene_synth_C"/>
    <property type="match status" value="1"/>
</dbReference>
<dbReference type="Proteomes" id="UP000489600">
    <property type="component" value="Unassembled WGS sequence"/>
</dbReference>
<dbReference type="PANTHER" id="PTHR31225:SF242">
    <property type="entry name" value="TERPENOID SYNTHASE 9"/>
    <property type="match status" value="1"/>
</dbReference>
<evidence type="ECO:0000256" key="1">
    <source>
        <dbReference type="ARBA" id="ARBA00022723"/>
    </source>
</evidence>
<evidence type="ECO:0000256" key="3">
    <source>
        <dbReference type="ARBA" id="ARBA00023211"/>
    </source>
</evidence>
<keyword evidence="9" id="KW-1185">Reference proteome</keyword>